<evidence type="ECO:0000313" key="3">
    <source>
        <dbReference type="Proteomes" id="UP000527355"/>
    </source>
</evidence>
<dbReference type="EMBL" id="JABWUV010000002">
    <property type="protein sequence ID" value="KAF6378728.1"/>
    <property type="molecule type" value="Genomic_DNA"/>
</dbReference>
<dbReference type="AlphaFoldDB" id="A0A7J7ZX98"/>
<reference evidence="2 3" key="1">
    <citation type="journal article" date="2020" name="Nature">
        <title>Six reference-quality genomes reveal evolution of bat adaptations.</title>
        <authorList>
            <person name="Jebb D."/>
            <person name="Huang Z."/>
            <person name="Pippel M."/>
            <person name="Hughes G.M."/>
            <person name="Lavrichenko K."/>
            <person name="Devanna P."/>
            <person name="Winkler S."/>
            <person name="Jermiin L.S."/>
            <person name="Skirmuntt E.C."/>
            <person name="Katzourakis A."/>
            <person name="Burkitt-Gray L."/>
            <person name="Ray D.A."/>
            <person name="Sullivan K.A.M."/>
            <person name="Roscito J.G."/>
            <person name="Kirilenko B.M."/>
            <person name="Davalos L.M."/>
            <person name="Corthals A.P."/>
            <person name="Power M.L."/>
            <person name="Jones G."/>
            <person name="Ransome R.D."/>
            <person name="Dechmann D.K.N."/>
            <person name="Locatelli A.G."/>
            <person name="Puechmaille S.J."/>
            <person name="Fedrigo O."/>
            <person name="Jarvis E.D."/>
            <person name="Hiller M."/>
            <person name="Vernes S.C."/>
            <person name="Myers E.W."/>
            <person name="Teeling E.C."/>
        </authorList>
    </citation>
    <scope>NUCLEOTIDE SEQUENCE [LARGE SCALE GENOMIC DNA]</scope>
    <source>
        <strain evidence="2">MMyoMyo1</strain>
        <tissue evidence="2">Flight muscle</tissue>
    </source>
</reference>
<evidence type="ECO:0000313" key="2">
    <source>
        <dbReference type="EMBL" id="KAF6378728.1"/>
    </source>
</evidence>
<comment type="caution">
    <text evidence="2">The sequence shown here is derived from an EMBL/GenBank/DDBJ whole genome shotgun (WGS) entry which is preliminary data.</text>
</comment>
<proteinExistence type="predicted"/>
<evidence type="ECO:0000256" key="1">
    <source>
        <dbReference type="SAM" id="MobiDB-lite"/>
    </source>
</evidence>
<feature type="compositionally biased region" description="Basic and acidic residues" evidence="1">
    <location>
        <begin position="35"/>
        <end position="50"/>
    </location>
</feature>
<protein>
    <submittedName>
        <fullName evidence="2">Uncharacterized protein</fullName>
    </submittedName>
</protein>
<accession>A0A7J7ZX98</accession>
<dbReference type="Proteomes" id="UP000527355">
    <property type="component" value="Unassembled WGS sequence"/>
</dbReference>
<gene>
    <name evidence="2" type="ORF">mMyoMyo1_009654</name>
</gene>
<organism evidence="2 3">
    <name type="scientific">Myotis myotis</name>
    <name type="common">Greater mouse-eared bat</name>
    <name type="synonym">Vespertilio myotis</name>
    <dbReference type="NCBI Taxonomy" id="51298"/>
    <lineage>
        <taxon>Eukaryota</taxon>
        <taxon>Metazoa</taxon>
        <taxon>Chordata</taxon>
        <taxon>Craniata</taxon>
        <taxon>Vertebrata</taxon>
        <taxon>Euteleostomi</taxon>
        <taxon>Mammalia</taxon>
        <taxon>Eutheria</taxon>
        <taxon>Laurasiatheria</taxon>
        <taxon>Chiroptera</taxon>
        <taxon>Yangochiroptera</taxon>
        <taxon>Vespertilionidae</taxon>
        <taxon>Myotis</taxon>
    </lineage>
</organism>
<sequence>MGGGGNRDLGQWRGLSDAGTARPGPKPVKQASSSRNKEKCFPRPALEHSLGRVGDNEGVTIPGTMGSVHSRIGSWSKTLTWSEAGPVALVDPRALAPLAPGLGTWRRPFRQLNFTVSSLRTQRGKTQM</sequence>
<keyword evidence="3" id="KW-1185">Reference proteome</keyword>
<feature type="region of interest" description="Disordered" evidence="1">
    <location>
        <begin position="1"/>
        <end position="67"/>
    </location>
</feature>
<name>A0A7J7ZX98_MYOMY</name>